<dbReference type="Gene3D" id="3.40.50.200">
    <property type="entry name" value="Peptidase S8/S53 domain"/>
    <property type="match status" value="1"/>
</dbReference>
<dbReference type="InterPro" id="IPR050131">
    <property type="entry name" value="Peptidase_S8_subtilisin-like"/>
</dbReference>
<dbReference type="PROSITE" id="PS00137">
    <property type="entry name" value="SUBTILASE_HIS"/>
    <property type="match status" value="1"/>
</dbReference>
<accession>A0A934VEG1</accession>
<organism evidence="8 9">
    <name type="scientific">Haloferula rosea</name>
    <dbReference type="NCBI Taxonomy" id="490093"/>
    <lineage>
        <taxon>Bacteria</taxon>
        <taxon>Pseudomonadati</taxon>
        <taxon>Verrucomicrobiota</taxon>
        <taxon>Verrucomicrobiia</taxon>
        <taxon>Verrucomicrobiales</taxon>
        <taxon>Verrucomicrobiaceae</taxon>
        <taxon>Haloferula</taxon>
    </lineage>
</organism>
<dbReference type="InterPro" id="IPR000209">
    <property type="entry name" value="Peptidase_S8/S53_dom"/>
</dbReference>
<dbReference type="Pfam" id="PF00082">
    <property type="entry name" value="Peptidase_S8"/>
    <property type="match status" value="1"/>
</dbReference>
<dbReference type="PROSITE" id="PS00136">
    <property type="entry name" value="SUBTILASE_ASP"/>
    <property type="match status" value="1"/>
</dbReference>
<evidence type="ECO:0000256" key="3">
    <source>
        <dbReference type="ARBA" id="ARBA00022801"/>
    </source>
</evidence>
<proteinExistence type="inferred from homology"/>
<dbReference type="InterPro" id="IPR036852">
    <property type="entry name" value="Peptidase_S8/S53_dom_sf"/>
</dbReference>
<protein>
    <submittedName>
        <fullName evidence="8">S8 family serine peptidase</fullName>
    </submittedName>
</protein>
<feature type="active site" description="Charge relay system" evidence="5">
    <location>
        <position position="360"/>
    </location>
</feature>
<evidence type="ECO:0000256" key="5">
    <source>
        <dbReference type="PROSITE-ProRule" id="PRU01240"/>
    </source>
</evidence>
<dbReference type="GO" id="GO:0004252">
    <property type="term" value="F:serine-type endopeptidase activity"/>
    <property type="evidence" value="ECO:0007669"/>
    <property type="project" value="UniProtKB-UniRule"/>
</dbReference>
<keyword evidence="3 5" id="KW-0378">Hydrolase</keyword>
<dbReference type="AlphaFoldDB" id="A0A934VEG1"/>
<evidence type="ECO:0000256" key="6">
    <source>
        <dbReference type="RuleBase" id="RU003355"/>
    </source>
</evidence>
<evidence type="ECO:0000256" key="1">
    <source>
        <dbReference type="ARBA" id="ARBA00011073"/>
    </source>
</evidence>
<dbReference type="GO" id="GO:0006508">
    <property type="term" value="P:proteolysis"/>
    <property type="evidence" value="ECO:0007669"/>
    <property type="project" value="UniProtKB-KW"/>
</dbReference>
<sequence length="526" mass="54758">MKSVYRWVLVIAVLAAGSWLGYRLGNSATTPVNSAAPRLTERATPRPENDRAFRTKIRERAREGYKPDHAAMNAGALTNQRVLRFSDRASLEAFLRSIEGTGVINLGRIDSLNLLRVGFLNADQLAGLLGDDVEQEYIFPANIPGSGTVQEGALGFGTGFRQWLGIQGDQAGWGEGIKIAVLDTGVGTNDQFTNRIIQEQLVELPADASQQNGHGTAVASIIASELGLAPDATILSYRIADDQGSSNTFVLAQAIIEAADAGVDLINISLGSRSHSPSLQQAVEYAAAAGVVIVASSGNDGYASVSYPAAYDQVVGVGAVDANGSHLDFSNSGEISLTAPGLALTSAWIENQTVSFTGTSAAAPVVTGALAAVMSTRNVTAASALEILTAQANDGGAPGYDPAYGSGYIDLGRVQRQGTSDYTDLAVASNYFTVDAQRNPIVQVTVQNRGTTQIINAPVTVNTPSGLQQMNVTSLPPGGVTTFEIPLPNTGTDVTVQSTARVSGGSVDQNVSNNVRVDVHPAAESP</sequence>
<dbReference type="RefSeq" id="WP_200276261.1">
    <property type="nucleotide sequence ID" value="NZ_JAENII010000002.1"/>
</dbReference>
<evidence type="ECO:0000259" key="7">
    <source>
        <dbReference type="Pfam" id="PF00082"/>
    </source>
</evidence>
<dbReference type="InterPro" id="IPR023828">
    <property type="entry name" value="Peptidase_S8_Ser-AS"/>
</dbReference>
<keyword evidence="4 5" id="KW-0720">Serine protease</keyword>
<name>A0A934VEG1_9BACT</name>
<dbReference type="InterPro" id="IPR023827">
    <property type="entry name" value="Peptidase_S8_Asp-AS"/>
</dbReference>
<dbReference type="InterPro" id="IPR022398">
    <property type="entry name" value="Peptidase_S8_His-AS"/>
</dbReference>
<dbReference type="SUPFAM" id="SSF52743">
    <property type="entry name" value="Subtilisin-like"/>
    <property type="match status" value="1"/>
</dbReference>
<feature type="active site" description="Charge relay system" evidence="5">
    <location>
        <position position="183"/>
    </location>
</feature>
<dbReference type="Proteomes" id="UP000658278">
    <property type="component" value="Unassembled WGS sequence"/>
</dbReference>
<dbReference type="EMBL" id="JAENII010000002">
    <property type="protein sequence ID" value="MBK1826006.1"/>
    <property type="molecule type" value="Genomic_DNA"/>
</dbReference>
<gene>
    <name evidence="8" type="ORF">JIN81_03170</name>
</gene>
<keyword evidence="2 5" id="KW-0645">Protease</keyword>
<dbReference type="InterPro" id="IPR015500">
    <property type="entry name" value="Peptidase_S8_subtilisin-rel"/>
</dbReference>
<comment type="caution">
    <text evidence="8">The sequence shown here is derived from an EMBL/GenBank/DDBJ whole genome shotgun (WGS) entry which is preliminary data.</text>
</comment>
<feature type="domain" description="Peptidase S8/S53" evidence="7">
    <location>
        <begin position="174"/>
        <end position="407"/>
    </location>
</feature>
<feature type="active site" description="Charge relay system" evidence="5">
    <location>
        <position position="214"/>
    </location>
</feature>
<evidence type="ECO:0000313" key="8">
    <source>
        <dbReference type="EMBL" id="MBK1826006.1"/>
    </source>
</evidence>
<evidence type="ECO:0000313" key="9">
    <source>
        <dbReference type="Proteomes" id="UP000658278"/>
    </source>
</evidence>
<dbReference type="PANTHER" id="PTHR43806">
    <property type="entry name" value="PEPTIDASE S8"/>
    <property type="match status" value="1"/>
</dbReference>
<reference evidence="8" key="1">
    <citation type="submission" date="2021-01" db="EMBL/GenBank/DDBJ databases">
        <title>Modified the classification status of verrucomicrobia.</title>
        <authorList>
            <person name="Feng X."/>
        </authorList>
    </citation>
    <scope>NUCLEOTIDE SEQUENCE</scope>
    <source>
        <strain evidence="8">KCTC 22201</strain>
    </source>
</reference>
<keyword evidence="9" id="KW-1185">Reference proteome</keyword>
<evidence type="ECO:0000256" key="4">
    <source>
        <dbReference type="ARBA" id="ARBA00022825"/>
    </source>
</evidence>
<dbReference type="PROSITE" id="PS00138">
    <property type="entry name" value="SUBTILASE_SER"/>
    <property type="match status" value="1"/>
</dbReference>
<dbReference type="PROSITE" id="PS51892">
    <property type="entry name" value="SUBTILASE"/>
    <property type="match status" value="1"/>
</dbReference>
<dbReference type="PANTHER" id="PTHR43806:SF11">
    <property type="entry name" value="CEREVISIN-RELATED"/>
    <property type="match status" value="1"/>
</dbReference>
<evidence type="ECO:0000256" key="2">
    <source>
        <dbReference type="ARBA" id="ARBA00022670"/>
    </source>
</evidence>
<dbReference type="PRINTS" id="PR00723">
    <property type="entry name" value="SUBTILISIN"/>
</dbReference>
<comment type="similarity">
    <text evidence="1 5 6">Belongs to the peptidase S8 family.</text>
</comment>